<proteinExistence type="predicted"/>
<dbReference type="OrthoDB" id="417891at2759"/>
<evidence type="ECO:0000313" key="4">
    <source>
        <dbReference type="Proteomes" id="UP000886520"/>
    </source>
</evidence>
<keyword evidence="2" id="KW-0560">Oxidoreductase</keyword>
<evidence type="ECO:0000313" key="3">
    <source>
        <dbReference type="EMBL" id="KAI5082072.1"/>
    </source>
</evidence>
<dbReference type="PANTHER" id="PTHR42898">
    <property type="entry name" value="TROPINONE REDUCTASE"/>
    <property type="match status" value="1"/>
</dbReference>
<dbReference type="FunFam" id="3.40.50.720:FF:000084">
    <property type="entry name" value="Short-chain dehydrogenase reductase"/>
    <property type="match status" value="1"/>
</dbReference>
<dbReference type="Pfam" id="PF13561">
    <property type="entry name" value="adh_short_C2"/>
    <property type="match status" value="1"/>
</dbReference>
<dbReference type="Gene3D" id="3.40.50.720">
    <property type="entry name" value="NAD(P)-binding Rossmann-like Domain"/>
    <property type="match status" value="1"/>
</dbReference>
<dbReference type="InterPro" id="IPR002347">
    <property type="entry name" value="SDR_fam"/>
</dbReference>
<name>A0A9D4ZQH4_ADICA</name>
<dbReference type="EMBL" id="JABFUD020000003">
    <property type="protein sequence ID" value="KAI5082072.1"/>
    <property type="molecule type" value="Genomic_DNA"/>
</dbReference>
<dbReference type="InterPro" id="IPR020904">
    <property type="entry name" value="Sc_DH/Rdtase_CS"/>
</dbReference>
<dbReference type="InterPro" id="IPR036291">
    <property type="entry name" value="NAD(P)-bd_dom_sf"/>
</dbReference>
<reference evidence="3" key="1">
    <citation type="submission" date="2021-01" db="EMBL/GenBank/DDBJ databases">
        <title>Adiantum capillus-veneris genome.</title>
        <authorList>
            <person name="Fang Y."/>
            <person name="Liao Q."/>
        </authorList>
    </citation>
    <scope>NUCLEOTIDE SEQUENCE</scope>
    <source>
        <strain evidence="3">H3</strain>
        <tissue evidence="3">Leaf</tissue>
    </source>
</reference>
<dbReference type="PRINTS" id="PR00080">
    <property type="entry name" value="SDRFAMILY"/>
</dbReference>
<evidence type="ECO:0000256" key="2">
    <source>
        <dbReference type="ARBA" id="ARBA00023002"/>
    </source>
</evidence>
<dbReference type="Proteomes" id="UP000886520">
    <property type="component" value="Chromosome 2"/>
</dbReference>
<dbReference type="PROSITE" id="PS00061">
    <property type="entry name" value="ADH_SHORT"/>
    <property type="match status" value="1"/>
</dbReference>
<evidence type="ECO:0000256" key="1">
    <source>
        <dbReference type="ARBA" id="ARBA00022857"/>
    </source>
</evidence>
<dbReference type="PRINTS" id="PR00081">
    <property type="entry name" value="GDHRDH"/>
</dbReference>
<dbReference type="SUPFAM" id="SSF51735">
    <property type="entry name" value="NAD(P)-binding Rossmann-fold domains"/>
    <property type="match status" value="1"/>
</dbReference>
<protein>
    <recommendedName>
        <fullName evidence="5">Tropinone reductase</fullName>
    </recommendedName>
</protein>
<gene>
    <name evidence="3" type="ORF">GOP47_0001815</name>
</gene>
<keyword evidence="1" id="KW-0521">NADP</keyword>
<organism evidence="3 4">
    <name type="scientific">Adiantum capillus-veneris</name>
    <name type="common">Maidenhair fern</name>
    <dbReference type="NCBI Taxonomy" id="13818"/>
    <lineage>
        <taxon>Eukaryota</taxon>
        <taxon>Viridiplantae</taxon>
        <taxon>Streptophyta</taxon>
        <taxon>Embryophyta</taxon>
        <taxon>Tracheophyta</taxon>
        <taxon>Polypodiopsida</taxon>
        <taxon>Polypodiidae</taxon>
        <taxon>Polypodiales</taxon>
        <taxon>Pteridineae</taxon>
        <taxon>Pteridaceae</taxon>
        <taxon>Vittarioideae</taxon>
        <taxon>Adiantum</taxon>
    </lineage>
</organism>
<dbReference type="PANTHER" id="PTHR42898:SF6">
    <property type="entry name" value="NADP-DEPENDENT MANNITOL DEHYDROGENASE"/>
    <property type="match status" value="1"/>
</dbReference>
<dbReference type="GO" id="GO:0016491">
    <property type="term" value="F:oxidoreductase activity"/>
    <property type="evidence" value="ECO:0007669"/>
    <property type="project" value="UniProtKB-KW"/>
</dbReference>
<dbReference type="InterPro" id="IPR045000">
    <property type="entry name" value="TR"/>
</dbReference>
<keyword evidence="4" id="KW-1185">Reference proteome</keyword>
<dbReference type="AlphaFoldDB" id="A0A9D4ZQH4"/>
<evidence type="ECO:0008006" key="5">
    <source>
        <dbReference type="Google" id="ProtNLM"/>
    </source>
</evidence>
<accession>A0A9D4ZQH4</accession>
<sequence>MASDKSPPPILVATRWNLAGRTALVTGATRGIGRGIVEELAGVGARVYVCARGEKEVDERVAEWRAQGLQVAGSACDVSSLEQCRLLMAAVSQHFDGKLDILVNNAGTAMAHPTADEAVTKILSPVIQTNFESGFNMSRLAYPLLKPSTNASLVFISSIASFTSVHPSCALYSASKAAINQLTKALACEWAKDGIRVNAVAPGYIHSDFLDKRMGLAPDYSAKVQARTPLGRFGDTHEIAATVAFLCMQGSTFTTGTVITIDGGYTAHSFATNS</sequence>
<comment type="caution">
    <text evidence="3">The sequence shown here is derived from an EMBL/GenBank/DDBJ whole genome shotgun (WGS) entry which is preliminary data.</text>
</comment>